<evidence type="ECO:0000313" key="2">
    <source>
        <dbReference type="Proteomes" id="UP000283576"/>
    </source>
</evidence>
<reference evidence="1 2" key="1">
    <citation type="journal article" date="2016" name="Front. Microbiol.">
        <title>Comprehensive Phylogenetic Analysis of Bovine Non-aureus Staphylococci Species Based on Whole-Genome Sequencing.</title>
        <authorList>
            <person name="Naushad S."/>
            <person name="Barkema H.W."/>
            <person name="Luby C."/>
            <person name="Condas L.A."/>
            <person name="Nobrega D.B."/>
            <person name="Carson D.A."/>
            <person name="De Buck J."/>
        </authorList>
    </citation>
    <scope>NUCLEOTIDE SEQUENCE [LARGE SCALE GENOMIC DNA]</scope>
    <source>
        <strain evidence="1 2">SNUC 1388</strain>
    </source>
</reference>
<proteinExistence type="predicted"/>
<dbReference type="EMBL" id="QXRZ01000006">
    <property type="protein sequence ID" value="RIL42077.1"/>
    <property type="molecule type" value="Genomic_DNA"/>
</dbReference>
<comment type="caution">
    <text evidence="1">The sequence shown here is derived from an EMBL/GenBank/DDBJ whole genome shotgun (WGS) entry which is preliminary data.</text>
</comment>
<name>A0A2T4SVA6_STAGA</name>
<dbReference type="AlphaFoldDB" id="A0A2T4SVA6"/>
<gene>
    <name evidence="1" type="ORF">BUZ01_09880</name>
</gene>
<dbReference type="Proteomes" id="UP000283576">
    <property type="component" value="Unassembled WGS sequence"/>
</dbReference>
<evidence type="ECO:0000313" key="1">
    <source>
        <dbReference type="EMBL" id="RIL42077.1"/>
    </source>
</evidence>
<organism evidence="1 2">
    <name type="scientific">Staphylococcus gallinarum</name>
    <dbReference type="NCBI Taxonomy" id="1293"/>
    <lineage>
        <taxon>Bacteria</taxon>
        <taxon>Bacillati</taxon>
        <taxon>Bacillota</taxon>
        <taxon>Bacilli</taxon>
        <taxon>Bacillales</taxon>
        <taxon>Staphylococcaceae</taxon>
        <taxon>Staphylococcus</taxon>
    </lineage>
</organism>
<accession>A0A2T4SVA6</accession>
<protein>
    <submittedName>
        <fullName evidence="1">Uncharacterized protein</fullName>
    </submittedName>
</protein>
<sequence>MICIARCGILKKENNKETQIKKSFEKRHLVSIQSKTFDE</sequence>